<protein>
    <submittedName>
        <fullName evidence="2">Uncharacterized protein</fullName>
    </submittedName>
</protein>
<keyword evidence="3" id="KW-1185">Reference proteome</keyword>
<reference evidence="2" key="1">
    <citation type="submission" date="2023-06" db="EMBL/GenBank/DDBJ databases">
        <title>Multi-omics analyses reveal the molecular pathogenesis toolkit of Lasiodiplodia hormozganensis, a cross-kingdom pathogen.</title>
        <authorList>
            <person name="Felix C."/>
            <person name="Meneses R."/>
            <person name="Goncalves M.F.M."/>
            <person name="Tilleman L."/>
            <person name="Duarte A.S."/>
            <person name="Jorrin-Novo J.V."/>
            <person name="Van De Peer Y."/>
            <person name="Deforce D."/>
            <person name="Van Nieuwerburgh F."/>
            <person name="Esteves A.C."/>
            <person name="Alves A."/>
        </authorList>
    </citation>
    <scope>NUCLEOTIDE SEQUENCE</scope>
    <source>
        <strain evidence="2">CBS 339.90</strain>
    </source>
</reference>
<dbReference type="EMBL" id="JAUJDW010000180">
    <property type="protein sequence ID" value="KAK0618665.1"/>
    <property type="molecule type" value="Genomic_DNA"/>
</dbReference>
<sequence>MKRVTHHAHPDVAAKPHFTVEPQQGTPRYIRQTAPRIFSEKDKKTFYREQCEYVITKLNAASSDNSILQAQLEELKELFREKVDHLEEEIAHLTYKNQQMNHAAKNLQTYMSKQPILFSDQLPDEQILAKTFLLLKRIKDWSALFSGHETVSRAAIQDEDLDQYRAVFPGTTDLESLHAQLCDGKRRPLFVRGWTAYIICNTVFPASRDGVSSVPKSEDRMPANEAYQKKVLELESMMRSMDIPIAKVNDWRALTFHLSPTSESDDMGNIESTWMQKACARVLTVIKPWSRPEDMLMAVEELLSIFQDAVNISAVLQRQRACWTVRFPGVPQTDAAYVLPFDSTYMMAKDAEGAQGSRTVEGVITPAVFKRGNADGEAFDVEICAQEAVVVTSEECKEEVRHSKFIEIDTSL</sequence>
<keyword evidence="1" id="KW-0175">Coiled coil</keyword>
<evidence type="ECO:0000313" key="2">
    <source>
        <dbReference type="EMBL" id="KAK0618665.1"/>
    </source>
</evidence>
<gene>
    <name evidence="2" type="ORF">DIS24_g11650</name>
</gene>
<comment type="caution">
    <text evidence="2">The sequence shown here is derived from an EMBL/GenBank/DDBJ whole genome shotgun (WGS) entry which is preliminary data.</text>
</comment>
<name>A0AA40BYZ7_9PEZI</name>
<evidence type="ECO:0000313" key="3">
    <source>
        <dbReference type="Proteomes" id="UP001175001"/>
    </source>
</evidence>
<dbReference type="AlphaFoldDB" id="A0AA40BYZ7"/>
<dbReference type="Proteomes" id="UP001175001">
    <property type="component" value="Unassembled WGS sequence"/>
</dbReference>
<feature type="coiled-coil region" evidence="1">
    <location>
        <begin position="58"/>
        <end position="103"/>
    </location>
</feature>
<accession>A0AA40BYZ7</accession>
<organism evidence="2 3">
    <name type="scientific">Lasiodiplodia hormozganensis</name>
    <dbReference type="NCBI Taxonomy" id="869390"/>
    <lineage>
        <taxon>Eukaryota</taxon>
        <taxon>Fungi</taxon>
        <taxon>Dikarya</taxon>
        <taxon>Ascomycota</taxon>
        <taxon>Pezizomycotina</taxon>
        <taxon>Dothideomycetes</taxon>
        <taxon>Dothideomycetes incertae sedis</taxon>
        <taxon>Botryosphaeriales</taxon>
        <taxon>Botryosphaeriaceae</taxon>
        <taxon>Lasiodiplodia</taxon>
    </lineage>
</organism>
<proteinExistence type="predicted"/>
<evidence type="ECO:0000256" key="1">
    <source>
        <dbReference type="SAM" id="Coils"/>
    </source>
</evidence>